<evidence type="ECO:0000256" key="1">
    <source>
        <dbReference type="ARBA" id="ARBA00022490"/>
    </source>
</evidence>
<protein>
    <recommendedName>
        <fullName evidence="4">Regulator of sigma D</fullName>
    </recommendedName>
</protein>
<dbReference type="GO" id="GO:0005737">
    <property type="term" value="C:cytoplasm"/>
    <property type="evidence" value="ECO:0007669"/>
    <property type="project" value="UniProtKB-SubCell"/>
</dbReference>
<dbReference type="OrthoDB" id="5567237at2"/>
<comment type="subunit">
    <text evidence="4">Interacts with RpoD.</text>
</comment>
<dbReference type="NCBIfam" id="NF008723">
    <property type="entry name" value="PRK11718.1"/>
    <property type="match status" value="1"/>
</dbReference>
<keyword evidence="1 4" id="KW-0963">Cytoplasm</keyword>
<gene>
    <name evidence="4" type="primary">rsd</name>
    <name evidence="6" type="ORF">A9B99_22125</name>
</gene>
<dbReference type="InterPro" id="IPR007448">
    <property type="entry name" value="Sigma70_reg_Rsd_AlgQ"/>
</dbReference>
<comment type="similarity">
    <text evidence="4 5">Belongs to the Rsd/AlgQ family.</text>
</comment>
<evidence type="ECO:0000256" key="3">
    <source>
        <dbReference type="ARBA" id="ARBA00023163"/>
    </source>
</evidence>
<evidence type="ECO:0000256" key="2">
    <source>
        <dbReference type="ARBA" id="ARBA00023015"/>
    </source>
</evidence>
<dbReference type="STRING" id="1691903.A9B99_22125"/>
<keyword evidence="3 4" id="KW-0804">Transcription</keyword>
<reference evidence="7" key="1">
    <citation type="submission" date="2016-05" db="EMBL/GenBank/DDBJ databases">
        <authorList>
            <person name="Behera P."/>
            <person name="Vaishampayan P."/>
            <person name="Singh N."/>
            <person name="Raina V."/>
            <person name="Suar M."/>
            <person name="Pattnaik A."/>
            <person name="Rastogi G."/>
        </authorList>
    </citation>
    <scope>NUCLEOTIDE SEQUENCE [LARGE SCALE GENOMIC DNA]</scope>
    <source>
        <strain evidence="7">MP23</strain>
    </source>
</reference>
<dbReference type="RefSeq" id="WP_064597127.1">
    <property type="nucleotide sequence ID" value="NZ_CP134782.1"/>
</dbReference>
<dbReference type="AlphaFoldDB" id="A0A1B7L4S8"/>
<dbReference type="InterPro" id="IPR023785">
    <property type="entry name" value="Sigma70_reg_Rsd"/>
</dbReference>
<evidence type="ECO:0000313" key="7">
    <source>
        <dbReference type="Proteomes" id="UP000078225"/>
    </source>
</evidence>
<dbReference type="HAMAP" id="MF_01181">
    <property type="entry name" value="Rsd"/>
    <property type="match status" value="1"/>
</dbReference>
<organism evidence="6 7">
    <name type="scientific">Mangrovibacter phragmitis</name>
    <dbReference type="NCBI Taxonomy" id="1691903"/>
    <lineage>
        <taxon>Bacteria</taxon>
        <taxon>Pseudomonadati</taxon>
        <taxon>Pseudomonadota</taxon>
        <taxon>Gammaproteobacteria</taxon>
        <taxon>Enterobacterales</taxon>
        <taxon>Enterobacteriaceae</taxon>
        <taxon>Mangrovibacter</taxon>
    </lineage>
</organism>
<evidence type="ECO:0000256" key="4">
    <source>
        <dbReference type="HAMAP-Rule" id="MF_01181"/>
    </source>
</evidence>
<dbReference type="Gene3D" id="1.20.120.1370">
    <property type="entry name" value="Regulator of RNA polymerase sigma(70) subunit, domain 4"/>
    <property type="match status" value="1"/>
</dbReference>
<comment type="subcellular location">
    <subcellularLocation>
        <location evidence="4">Cytoplasm</location>
    </subcellularLocation>
</comment>
<dbReference type="PIRSF" id="PIRSF016548">
    <property type="entry name" value="Rsd_AlgQ"/>
    <property type="match status" value="1"/>
</dbReference>
<dbReference type="InterPro" id="IPR038309">
    <property type="entry name" value="Rsd/AlgQ_sf"/>
</dbReference>
<comment type="function">
    <text evidence="4">Binds RpoD and negatively regulates RpoD-mediated transcription activation by preventing the interaction between the primary sigma factor RpoD with the catalytic core of the RNA polymerase and with promoter DNA. May be involved in replacement of the RNA polymerase sigma subunit from RpoD to RpoS during the transition from exponential growth to the stationary phase.</text>
</comment>
<dbReference type="Pfam" id="PF04353">
    <property type="entry name" value="Rsd_AlgQ"/>
    <property type="match status" value="1"/>
</dbReference>
<name>A0A1B7L4S8_9ENTR</name>
<comment type="caution">
    <text evidence="6">The sequence shown here is derived from an EMBL/GenBank/DDBJ whole genome shotgun (WGS) entry which is preliminary data.</text>
</comment>
<dbReference type="Proteomes" id="UP000078225">
    <property type="component" value="Unassembled WGS sequence"/>
</dbReference>
<proteinExistence type="inferred from homology"/>
<keyword evidence="7" id="KW-1185">Reference proteome</keyword>
<keyword evidence="2 4" id="KW-0805">Transcription regulation</keyword>
<sequence>MLNQLEDLTARVGGSNTLVDSWLNTRRQLLIAYYRLVGLKPKKSAHSAIDEKALDDFCQGLVDYLSACHFSLYERIIREVEGTSTAKSVAQLYPRLEANTQSIMHFYDTSLETAIDHDNWQEFQQALSGIGEALEARFTLEDKLLIQLCKNDLQNTEPDNATSRPA</sequence>
<dbReference type="EMBL" id="LYRP01000010">
    <property type="protein sequence ID" value="OAT77357.1"/>
    <property type="molecule type" value="Genomic_DNA"/>
</dbReference>
<evidence type="ECO:0000256" key="5">
    <source>
        <dbReference type="RuleBase" id="RU004409"/>
    </source>
</evidence>
<dbReference type="GO" id="GO:0006355">
    <property type="term" value="P:regulation of DNA-templated transcription"/>
    <property type="evidence" value="ECO:0007669"/>
    <property type="project" value="InterPro"/>
</dbReference>
<evidence type="ECO:0000313" key="6">
    <source>
        <dbReference type="EMBL" id="OAT77357.1"/>
    </source>
</evidence>
<accession>A0A1B7L4S8</accession>